<proteinExistence type="predicted"/>
<sequence>MNNLSLAIQSFNNRIKSMNQTNSRQLTLSAEEARNLHADIFNLLANIAELQIKPQEVEQDLREIRLDGGSF</sequence>
<organism evidence="1">
    <name type="scientific">uncultured Caudovirales phage</name>
    <dbReference type="NCBI Taxonomy" id="2100421"/>
    <lineage>
        <taxon>Viruses</taxon>
        <taxon>Duplodnaviria</taxon>
        <taxon>Heunggongvirae</taxon>
        <taxon>Uroviricota</taxon>
        <taxon>Caudoviricetes</taxon>
        <taxon>Peduoviridae</taxon>
        <taxon>Maltschvirus</taxon>
        <taxon>Maltschvirus maltsch</taxon>
    </lineage>
</organism>
<accession>A0A6J5LL61</accession>
<gene>
    <name evidence="1" type="ORF">UFOVP257_382</name>
</gene>
<dbReference type="EMBL" id="LR796274">
    <property type="protein sequence ID" value="CAB4133660.1"/>
    <property type="molecule type" value="Genomic_DNA"/>
</dbReference>
<protein>
    <submittedName>
        <fullName evidence="1">Uncharacterized protein</fullName>
    </submittedName>
</protein>
<reference evidence="1" key="1">
    <citation type="submission" date="2020-04" db="EMBL/GenBank/DDBJ databases">
        <authorList>
            <person name="Chiriac C."/>
            <person name="Salcher M."/>
            <person name="Ghai R."/>
            <person name="Kavagutti S V."/>
        </authorList>
    </citation>
    <scope>NUCLEOTIDE SEQUENCE</scope>
</reference>
<evidence type="ECO:0000313" key="1">
    <source>
        <dbReference type="EMBL" id="CAB4133660.1"/>
    </source>
</evidence>
<name>A0A6J5LL61_9CAUD</name>